<keyword evidence="3" id="KW-0732">Signal</keyword>
<evidence type="ECO:0000313" key="7">
    <source>
        <dbReference type="Proteomes" id="UP000325785"/>
    </source>
</evidence>
<gene>
    <name evidence="5" type="ORF">RIdsm_02245</name>
    <name evidence="4" type="ORF">XM52_21315</name>
</gene>
<evidence type="ECO:0000313" key="5">
    <source>
        <dbReference type="EMBL" id="QEW26446.1"/>
    </source>
</evidence>
<accession>A0A0T5P4M3</accession>
<sequence>MLRAVLIAALTVPGLAIAKDRFDDDPPKPTQTTQDCTNGQVWDSRTQRCVTPKSGALDDDTLFGAVREFAYAGQLENAQAALAAMSDQSDDRVLTYWGFTHRKLGDMDKGMSFYEAALEKNPGNIAARSYMGQAFVETGDLVAARRQLLEISAHGGAGTWPETSLRQAILTGTTYNY</sequence>
<dbReference type="InterPro" id="IPR019734">
    <property type="entry name" value="TPR_rpt"/>
</dbReference>
<evidence type="ECO:0000256" key="1">
    <source>
        <dbReference type="PROSITE-ProRule" id="PRU00339"/>
    </source>
</evidence>
<reference evidence="4 6" key="1">
    <citation type="submission" date="2015-04" db="EMBL/GenBank/DDBJ databases">
        <title>The draft genome sequence of Roseovarius indicus B108T.</title>
        <authorList>
            <person name="Li G."/>
            <person name="Lai Q."/>
            <person name="Shao Z."/>
            <person name="Yan P."/>
        </authorList>
    </citation>
    <scope>NUCLEOTIDE SEQUENCE [LARGE SCALE GENOMIC DNA]</scope>
    <source>
        <strain evidence="4 6">B108</strain>
    </source>
</reference>
<dbReference type="OrthoDB" id="8592798at2"/>
<evidence type="ECO:0000256" key="2">
    <source>
        <dbReference type="SAM" id="MobiDB-lite"/>
    </source>
</evidence>
<reference evidence="5 7" key="2">
    <citation type="submission" date="2018-08" db="EMBL/GenBank/DDBJ databases">
        <title>Genetic Globetrotter - A new plasmid hitch-hiking vast phylogenetic and geographic distances.</title>
        <authorList>
            <person name="Vollmers J."/>
            <person name="Petersen J."/>
        </authorList>
    </citation>
    <scope>NUCLEOTIDE SEQUENCE [LARGE SCALE GENOMIC DNA]</scope>
    <source>
        <strain evidence="5 7">DSM 26383</strain>
    </source>
</reference>
<dbReference type="SUPFAM" id="SSF48452">
    <property type="entry name" value="TPR-like"/>
    <property type="match status" value="1"/>
</dbReference>
<dbReference type="Proteomes" id="UP000325785">
    <property type="component" value="Chromosome"/>
</dbReference>
<dbReference type="PATRIC" id="fig|540747.5.peg.2031"/>
<proteinExistence type="predicted"/>
<feature type="signal peptide" evidence="3">
    <location>
        <begin position="1"/>
        <end position="18"/>
    </location>
</feature>
<evidence type="ECO:0000256" key="3">
    <source>
        <dbReference type="SAM" id="SignalP"/>
    </source>
</evidence>
<dbReference type="EMBL" id="CP031598">
    <property type="protein sequence ID" value="QEW26446.1"/>
    <property type="molecule type" value="Genomic_DNA"/>
</dbReference>
<feature type="region of interest" description="Disordered" evidence="2">
    <location>
        <begin position="19"/>
        <end position="38"/>
    </location>
</feature>
<feature type="repeat" description="TPR" evidence="1">
    <location>
        <begin position="91"/>
        <end position="124"/>
    </location>
</feature>
<dbReference type="KEGG" id="rid:RIdsm_02245"/>
<keyword evidence="1" id="KW-0802">TPR repeat</keyword>
<feature type="chain" id="PRO_5010437360" evidence="3">
    <location>
        <begin position="19"/>
        <end position="177"/>
    </location>
</feature>
<evidence type="ECO:0000313" key="4">
    <source>
        <dbReference type="EMBL" id="KRS15838.1"/>
    </source>
</evidence>
<keyword evidence="6" id="KW-1185">Reference proteome</keyword>
<dbReference type="Pfam" id="PF14559">
    <property type="entry name" value="TPR_19"/>
    <property type="match status" value="1"/>
</dbReference>
<dbReference type="InterPro" id="IPR011990">
    <property type="entry name" value="TPR-like_helical_dom_sf"/>
</dbReference>
<name>A0A0T5P4M3_9RHOB</name>
<dbReference type="Proteomes" id="UP000051401">
    <property type="component" value="Unassembled WGS sequence"/>
</dbReference>
<dbReference type="PROSITE" id="PS50005">
    <property type="entry name" value="TPR"/>
    <property type="match status" value="1"/>
</dbReference>
<organism evidence="4 6">
    <name type="scientific">Roseovarius indicus</name>
    <dbReference type="NCBI Taxonomy" id="540747"/>
    <lineage>
        <taxon>Bacteria</taxon>
        <taxon>Pseudomonadati</taxon>
        <taxon>Pseudomonadota</taxon>
        <taxon>Alphaproteobacteria</taxon>
        <taxon>Rhodobacterales</taxon>
        <taxon>Roseobacteraceae</taxon>
        <taxon>Roseovarius</taxon>
    </lineage>
</organism>
<protein>
    <submittedName>
        <fullName evidence="5">TadD-like Flp pilus assembly protein</fullName>
    </submittedName>
</protein>
<dbReference type="RefSeq" id="WP_057819346.1">
    <property type="nucleotide sequence ID" value="NZ_CP031598.1"/>
</dbReference>
<dbReference type="AlphaFoldDB" id="A0A0T5P4M3"/>
<dbReference type="STRING" id="540747.SAMN04488031_11438"/>
<dbReference type="EMBL" id="LAXI01000018">
    <property type="protein sequence ID" value="KRS15838.1"/>
    <property type="molecule type" value="Genomic_DNA"/>
</dbReference>
<dbReference type="Gene3D" id="1.25.40.10">
    <property type="entry name" value="Tetratricopeptide repeat domain"/>
    <property type="match status" value="1"/>
</dbReference>
<evidence type="ECO:0000313" key="6">
    <source>
        <dbReference type="Proteomes" id="UP000051401"/>
    </source>
</evidence>